<accession>A0A383EMC3</accession>
<reference evidence="1" key="1">
    <citation type="submission" date="2018-05" db="EMBL/GenBank/DDBJ databases">
        <authorList>
            <person name="Lanie J.A."/>
            <person name="Ng W.-L."/>
            <person name="Kazmierczak K.M."/>
            <person name="Andrzejewski T.M."/>
            <person name="Davidsen T.M."/>
            <person name="Wayne K.J."/>
            <person name="Tettelin H."/>
            <person name="Glass J.I."/>
            <person name="Rusch D."/>
            <person name="Podicherti R."/>
            <person name="Tsui H.-C.T."/>
            <person name="Winkler M.E."/>
        </authorList>
    </citation>
    <scope>NUCLEOTIDE SEQUENCE</scope>
</reference>
<proteinExistence type="predicted"/>
<protein>
    <submittedName>
        <fullName evidence="1">Uncharacterized protein</fullName>
    </submittedName>
</protein>
<name>A0A383EMC3_9ZZZZ</name>
<sequence length="104" mass="11634">VVVKWKKQLPDSSSEMFASGKGLAPDRESEIKALQSKIGEIMCSLRGCGAMGSRKKCISTRMSRCMTLNNGYASCFLECLRIYFPLVFLKLILLLPKNCKQIHS</sequence>
<organism evidence="1">
    <name type="scientific">marine metagenome</name>
    <dbReference type="NCBI Taxonomy" id="408172"/>
    <lineage>
        <taxon>unclassified sequences</taxon>
        <taxon>metagenomes</taxon>
        <taxon>ecological metagenomes</taxon>
    </lineage>
</organism>
<feature type="non-terminal residue" evidence="1">
    <location>
        <position position="1"/>
    </location>
</feature>
<dbReference type="EMBL" id="UINC01227212">
    <property type="protein sequence ID" value="SVE57997.1"/>
    <property type="molecule type" value="Genomic_DNA"/>
</dbReference>
<gene>
    <name evidence="1" type="ORF">METZ01_LOCUS510851</name>
</gene>
<dbReference type="AlphaFoldDB" id="A0A383EMC3"/>
<evidence type="ECO:0000313" key="1">
    <source>
        <dbReference type="EMBL" id="SVE57997.1"/>
    </source>
</evidence>